<accession>J9F844</accession>
<dbReference type="InterPro" id="IPR001279">
    <property type="entry name" value="Metallo-B-lactamas"/>
</dbReference>
<dbReference type="InterPro" id="IPR036866">
    <property type="entry name" value="RibonucZ/Hydroxyglut_hydro"/>
</dbReference>
<keyword evidence="2" id="KW-0479">Metal-binding</keyword>
<dbReference type="AlphaFoldDB" id="J9F844"/>
<comment type="caution">
    <text evidence="6">The sequence shown here is derived from an EMBL/GenBank/DDBJ whole genome shotgun (WGS) entry which is preliminary data.</text>
</comment>
<keyword evidence="4" id="KW-0862">Zinc</keyword>
<feature type="domain" description="Metallo-beta-lactamase" evidence="5">
    <location>
        <begin position="15"/>
        <end position="98"/>
    </location>
</feature>
<reference evidence="6" key="1">
    <citation type="journal article" date="2012" name="PLoS ONE">
        <title>Gene sets for utilization of primary and secondary nutrition supplies in the distal gut of endangered iberian lynx.</title>
        <authorList>
            <person name="Alcaide M."/>
            <person name="Messina E."/>
            <person name="Richter M."/>
            <person name="Bargiela R."/>
            <person name="Peplies J."/>
            <person name="Huws S.A."/>
            <person name="Newbold C.J."/>
            <person name="Golyshin P.N."/>
            <person name="Simon M.A."/>
            <person name="Lopez G."/>
            <person name="Yakimov M.M."/>
            <person name="Ferrer M."/>
        </authorList>
    </citation>
    <scope>NUCLEOTIDE SEQUENCE</scope>
</reference>
<organism evidence="6">
    <name type="scientific">gut metagenome</name>
    <dbReference type="NCBI Taxonomy" id="749906"/>
    <lineage>
        <taxon>unclassified sequences</taxon>
        <taxon>metagenomes</taxon>
        <taxon>organismal metagenomes</taxon>
    </lineage>
</organism>
<dbReference type="PANTHER" id="PTHR46233:SF3">
    <property type="entry name" value="HYDROXYACYLGLUTATHIONE HYDROLASE GLOC"/>
    <property type="match status" value="1"/>
</dbReference>
<feature type="non-terminal residue" evidence="6">
    <location>
        <position position="131"/>
    </location>
</feature>
<dbReference type="GO" id="GO:0016787">
    <property type="term" value="F:hydrolase activity"/>
    <property type="evidence" value="ECO:0007669"/>
    <property type="project" value="UniProtKB-KW"/>
</dbReference>
<dbReference type="GO" id="GO:0046872">
    <property type="term" value="F:metal ion binding"/>
    <property type="evidence" value="ECO:0007669"/>
    <property type="project" value="UniProtKB-KW"/>
</dbReference>
<comment type="cofactor">
    <cofactor evidence="1">
        <name>Zn(2+)</name>
        <dbReference type="ChEBI" id="CHEBI:29105"/>
    </cofactor>
</comment>
<name>J9F844_9ZZZZ</name>
<evidence type="ECO:0000259" key="5">
    <source>
        <dbReference type="Pfam" id="PF00753"/>
    </source>
</evidence>
<evidence type="ECO:0000313" key="6">
    <source>
        <dbReference type="EMBL" id="EJW90618.1"/>
    </source>
</evidence>
<dbReference type="CDD" id="cd06262">
    <property type="entry name" value="metallo-hydrolase-like_MBL-fold"/>
    <property type="match status" value="1"/>
</dbReference>
<evidence type="ECO:0000256" key="4">
    <source>
        <dbReference type="ARBA" id="ARBA00022833"/>
    </source>
</evidence>
<dbReference type="EMBL" id="AMCI01008725">
    <property type="protein sequence ID" value="EJW90618.1"/>
    <property type="molecule type" value="Genomic_DNA"/>
</dbReference>
<proteinExistence type="predicted"/>
<dbReference type="PANTHER" id="PTHR46233">
    <property type="entry name" value="HYDROXYACYLGLUTATHIONE HYDROLASE GLOC"/>
    <property type="match status" value="1"/>
</dbReference>
<gene>
    <name evidence="6" type="ORF">EVA_21272</name>
</gene>
<evidence type="ECO:0000256" key="2">
    <source>
        <dbReference type="ARBA" id="ARBA00022723"/>
    </source>
</evidence>
<dbReference type="InterPro" id="IPR051453">
    <property type="entry name" value="MBL_Glyoxalase_II"/>
</dbReference>
<dbReference type="Gene3D" id="3.60.15.10">
    <property type="entry name" value="Ribonuclease Z/Hydroxyacylglutathione hydrolase-like"/>
    <property type="match status" value="1"/>
</dbReference>
<dbReference type="Pfam" id="PF00753">
    <property type="entry name" value="Lactamase_B"/>
    <property type="match status" value="1"/>
</dbReference>
<sequence>MLQITRFVVNMIEENTYLLYDETGEAVLIDCGAFYPEEQQAIRNFLTEHRLRLTHLYNTHGHFDHIFGAGFIYKDYGVQIELCADEQFVYEAAAEQMRMFIHRDLPLDLPPVGRYFKDGDILAFGNQKLQV</sequence>
<protein>
    <submittedName>
        <fullName evidence="6">Metallo-beta-lactamase family protein</fullName>
    </submittedName>
</protein>
<dbReference type="SUPFAM" id="SSF56281">
    <property type="entry name" value="Metallo-hydrolase/oxidoreductase"/>
    <property type="match status" value="1"/>
</dbReference>
<keyword evidence="3" id="KW-0378">Hydrolase</keyword>
<evidence type="ECO:0000256" key="3">
    <source>
        <dbReference type="ARBA" id="ARBA00022801"/>
    </source>
</evidence>
<evidence type="ECO:0000256" key="1">
    <source>
        <dbReference type="ARBA" id="ARBA00001947"/>
    </source>
</evidence>